<dbReference type="EMBL" id="JAAGAB010000001">
    <property type="protein sequence ID" value="NDV00272.1"/>
    <property type="molecule type" value="Genomic_DNA"/>
</dbReference>
<dbReference type="InterPro" id="IPR003439">
    <property type="entry name" value="ABC_transporter-like_ATP-bd"/>
</dbReference>
<comment type="similarity">
    <text evidence="1">Belongs to the ABC transporter superfamily.</text>
</comment>
<evidence type="ECO:0000313" key="7">
    <source>
        <dbReference type="Proteomes" id="UP000474757"/>
    </source>
</evidence>
<evidence type="ECO:0000313" key="6">
    <source>
        <dbReference type="EMBL" id="NDV00272.1"/>
    </source>
</evidence>
<feature type="domain" description="ABC transporter" evidence="5">
    <location>
        <begin position="5"/>
        <end position="228"/>
    </location>
</feature>
<accession>A0A6B2JY41</accession>
<evidence type="ECO:0000256" key="4">
    <source>
        <dbReference type="ARBA" id="ARBA00022840"/>
    </source>
</evidence>
<evidence type="ECO:0000256" key="2">
    <source>
        <dbReference type="ARBA" id="ARBA00022448"/>
    </source>
</evidence>
<keyword evidence="3" id="KW-0547">Nucleotide-binding</keyword>
<dbReference type="GO" id="GO:0016887">
    <property type="term" value="F:ATP hydrolysis activity"/>
    <property type="evidence" value="ECO:0007669"/>
    <property type="project" value="InterPro"/>
</dbReference>
<dbReference type="SUPFAM" id="SSF52540">
    <property type="entry name" value="P-loop containing nucleoside triphosphate hydrolases"/>
    <property type="match status" value="1"/>
</dbReference>
<dbReference type="CDD" id="cd03225">
    <property type="entry name" value="ABC_cobalt_CbiO_domain1"/>
    <property type="match status" value="1"/>
</dbReference>
<comment type="caution">
    <text evidence="6">The sequence shown here is derived from an EMBL/GenBank/DDBJ whole genome shotgun (WGS) entry which is preliminary data.</text>
</comment>
<dbReference type="GO" id="GO:0042626">
    <property type="term" value="F:ATPase-coupled transmembrane transporter activity"/>
    <property type="evidence" value="ECO:0007669"/>
    <property type="project" value="TreeGrafter"/>
</dbReference>
<name>A0A6B2JY41_9RHOB</name>
<dbReference type="AlphaFoldDB" id="A0A6B2JY41"/>
<dbReference type="PANTHER" id="PTHR43553">
    <property type="entry name" value="HEAVY METAL TRANSPORTER"/>
    <property type="match status" value="1"/>
</dbReference>
<gene>
    <name evidence="6" type="ORF">GZA08_04720</name>
</gene>
<dbReference type="Proteomes" id="UP000474757">
    <property type="component" value="Unassembled WGS sequence"/>
</dbReference>
<dbReference type="InterPro" id="IPR015856">
    <property type="entry name" value="ABC_transpr_CbiO/EcfA_su"/>
</dbReference>
<keyword evidence="4 6" id="KW-0067">ATP-binding</keyword>
<keyword evidence="7" id="KW-1185">Reference proteome</keyword>
<dbReference type="InterPro" id="IPR003593">
    <property type="entry name" value="AAA+_ATPase"/>
</dbReference>
<sequence>MAPLFRVEGLTFAYPGRAPALEGIDLELHARERLFLTGANGSGKSTLLRCLIGLARPQAGRIIAFGEEPTTEEQFRRLRCRAGFVFQDPDDQLFSPTVIEDVAFGPLNMGLPRDEAIAQADEALAGLGLDGFRDRITYKLSGGERRLVSLATVLAMKPEVLLLDEPTNALDEVTTDRLADILTGLPQAMIAVSHDPHFRAEVGTREVFLHQGRIVAERPAGHGARRMGA</sequence>
<dbReference type="InterPro" id="IPR050095">
    <property type="entry name" value="ECF_ABC_transporter_ATP-bd"/>
</dbReference>
<dbReference type="GO" id="GO:0043190">
    <property type="term" value="C:ATP-binding cassette (ABC) transporter complex"/>
    <property type="evidence" value="ECO:0007669"/>
    <property type="project" value="TreeGrafter"/>
</dbReference>
<dbReference type="SMART" id="SM00382">
    <property type="entry name" value="AAA"/>
    <property type="match status" value="1"/>
</dbReference>
<dbReference type="InterPro" id="IPR017871">
    <property type="entry name" value="ABC_transporter-like_CS"/>
</dbReference>
<organism evidence="6 7">
    <name type="scientific">Pseudoroseicyclus tamaricis</name>
    <dbReference type="NCBI Taxonomy" id="2705421"/>
    <lineage>
        <taxon>Bacteria</taxon>
        <taxon>Pseudomonadati</taxon>
        <taxon>Pseudomonadota</taxon>
        <taxon>Alphaproteobacteria</taxon>
        <taxon>Rhodobacterales</taxon>
        <taxon>Paracoccaceae</taxon>
        <taxon>Pseudoroseicyclus</taxon>
    </lineage>
</organism>
<keyword evidence="2" id="KW-0813">Transport</keyword>
<dbReference type="PROSITE" id="PS50893">
    <property type="entry name" value="ABC_TRANSPORTER_2"/>
    <property type="match status" value="1"/>
</dbReference>
<evidence type="ECO:0000259" key="5">
    <source>
        <dbReference type="PROSITE" id="PS50893"/>
    </source>
</evidence>
<evidence type="ECO:0000256" key="1">
    <source>
        <dbReference type="ARBA" id="ARBA00005417"/>
    </source>
</evidence>
<proteinExistence type="inferred from homology"/>
<dbReference type="InterPro" id="IPR027417">
    <property type="entry name" value="P-loop_NTPase"/>
</dbReference>
<reference evidence="6 7" key="1">
    <citation type="submission" date="2020-02" db="EMBL/GenBank/DDBJ databases">
        <title>Pseudoroseicyclus tamarix, sp. nov., isolated from offshore sediment of a Tamarix chinensis forest.</title>
        <authorList>
            <person name="Gai Y."/>
        </authorList>
    </citation>
    <scope>NUCLEOTIDE SEQUENCE [LARGE SCALE GENOMIC DNA]</scope>
    <source>
        <strain evidence="6 7">CLL3-39</strain>
    </source>
</reference>
<dbReference type="RefSeq" id="WP_163890455.1">
    <property type="nucleotide sequence ID" value="NZ_JAAFYS010000001.1"/>
</dbReference>
<dbReference type="PANTHER" id="PTHR43553:SF24">
    <property type="entry name" value="ENERGY-COUPLING FACTOR TRANSPORTER ATP-BINDING PROTEIN ECFA1"/>
    <property type="match status" value="1"/>
</dbReference>
<dbReference type="Gene3D" id="3.40.50.300">
    <property type="entry name" value="P-loop containing nucleotide triphosphate hydrolases"/>
    <property type="match status" value="1"/>
</dbReference>
<dbReference type="GO" id="GO:0005524">
    <property type="term" value="F:ATP binding"/>
    <property type="evidence" value="ECO:0007669"/>
    <property type="project" value="UniProtKB-KW"/>
</dbReference>
<protein>
    <submittedName>
        <fullName evidence="6">ABC transporter ATP-binding protein</fullName>
    </submittedName>
</protein>
<dbReference type="Pfam" id="PF00005">
    <property type="entry name" value="ABC_tran"/>
    <property type="match status" value="1"/>
</dbReference>
<evidence type="ECO:0000256" key="3">
    <source>
        <dbReference type="ARBA" id="ARBA00022741"/>
    </source>
</evidence>
<dbReference type="PROSITE" id="PS00211">
    <property type="entry name" value="ABC_TRANSPORTER_1"/>
    <property type="match status" value="1"/>
</dbReference>